<evidence type="ECO:0000313" key="3">
    <source>
        <dbReference type="Proteomes" id="UP000241440"/>
    </source>
</evidence>
<evidence type="ECO:0000256" key="1">
    <source>
        <dbReference type="SAM" id="Phobius"/>
    </source>
</evidence>
<feature type="transmembrane region" description="Helical" evidence="1">
    <location>
        <begin position="6"/>
        <end position="29"/>
    </location>
</feature>
<reference evidence="2 3" key="1">
    <citation type="submission" date="2018-01" db="EMBL/GenBank/DDBJ databases">
        <title>Whole genome sequencing of Histamine producing bacteria.</title>
        <authorList>
            <person name="Butler K."/>
        </authorList>
    </citation>
    <scope>NUCLEOTIDE SEQUENCE [LARGE SCALE GENOMIC DNA]</scope>
    <source>
        <strain evidence="2 3">A2-1</strain>
    </source>
</reference>
<keyword evidence="1" id="KW-0472">Membrane</keyword>
<dbReference type="GO" id="GO:0009389">
    <property type="term" value="F:dimethyl sulfoxide reductase activity"/>
    <property type="evidence" value="ECO:0007669"/>
    <property type="project" value="TreeGrafter"/>
</dbReference>
<feature type="transmembrane region" description="Helical" evidence="1">
    <location>
        <begin position="183"/>
        <end position="208"/>
    </location>
</feature>
<accession>A0A855SCU9</accession>
<dbReference type="Pfam" id="PF04976">
    <property type="entry name" value="DmsC"/>
    <property type="match status" value="1"/>
</dbReference>
<feature type="transmembrane region" description="Helical" evidence="1">
    <location>
        <begin position="114"/>
        <end position="132"/>
    </location>
</feature>
<dbReference type="GO" id="GO:0019645">
    <property type="term" value="P:anaerobic electron transport chain"/>
    <property type="evidence" value="ECO:0007669"/>
    <property type="project" value="InterPro"/>
</dbReference>
<dbReference type="Proteomes" id="UP000241440">
    <property type="component" value="Unassembled WGS sequence"/>
</dbReference>
<evidence type="ECO:0000313" key="2">
    <source>
        <dbReference type="EMBL" id="PSX06203.1"/>
    </source>
</evidence>
<feature type="transmembrane region" description="Helical" evidence="1">
    <location>
        <begin position="41"/>
        <end position="62"/>
    </location>
</feature>
<dbReference type="PANTHER" id="PTHR38095">
    <property type="entry name" value="ANAEROBIC DIMETHYL SULFOXIDE REDUCTASE CHAIN YNFH"/>
    <property type="match status" value="1"/>
</dbReference>
<proteinExistence type="predicted"/>
<dbReference type="PANTHER" id="PTHR38095:SF3">
    <property type="entry name" value="ANAEROBIC DIMETHYL SULFOXIDE REDUCTASE, SUBUNIT C"/>
    <property type="match status" value="1"/>
</dbReference>
<name>A0A855SCU9_PHOAN</name>
<sequence length="282" mass="31219">MHFLELPLVFFTVLAQCAVGGYLMVIAHLNSIPDGKQRRLVAVKTIFFVLAFMTIGFASSTMHLGSPLRAFNSLNRVGGSGLSNEILTGSIFFALTGCYWLTEVCHKSKQRFRGLLRYLAAIAGIIFMAAMVKVYLIETVPLWDNIFTPLDFIFTVMTAGVLFGSLLLNVFGGSNTNANKRMAAFGLLLIGLHFIVIIIRTISFSSIATSIHQATTNLQAYMPMIFIQCVLMLLAGWLWMRAINSEKKQKTMLLSLAFVAIFVAEIFGRGTFYGMHFTVGLL</sequence>
<gene>
    <name evidence="2" type="ORF">C0W41_14985</name>
</gene>
<feature type="transmembrane region" description="Helical" evidence="1">
    <location>
        <begin position="220"/>
        <end position="240"/>
    </location>
</feature>
<feature type="transmembrane region" description="Helical" evidence="1">
    <location>
        <begin position="152"/>
        <end position="171"/>
    </location>
</feature>
<dbReference type="EMBL" id="PYOY01000008">
    <property type="protein sequence ID" value="PSX06203.1"/>
    <property type="molecule type" value="Genomic_DNA"/>
</dbReference>
<dbReference type="GeneID" id="61227497"/>
<dbReference type="RefSeq" id="WP_045083460.1">
    <property type="nucleotide sequence ID" value="NZ_JZSV01000018.1"/>
</dbReference>
<keyword evidence="1" id="KW-0812">Transmembrane</keyword>
<dbReference type="AlphaFoldDB" id="A0A855SCU9"/>
<keyword evidence="1" id="KW-1133">Transmembrane helix</keyword>
<dbReference type="InterPro" id="IPR007059">
    <property type="entry name" value="DmsC"/>
</dbReference>
<dbReference type="GO" id="GO:0005886">
    <property type="term" value="C:plasma membrane"/>
    <property type="evidence" value="ECO:0007669"/>
    <property type="project" value="TreeGrafter"/>
</dbReference>
<feature type="transmembrane region" description="Helical" evidence="1">
    <location>
        <begin position="252"/>
        <end position="272"/>
    </location>
</feature>
<protein>
    <submittedName>
        <fullName evidence="2">Dimethyl sulfoxide reductase</fullName>
    </submittedName>
</protein>
<dbReference type="GO" id="GO:0009390">
    <property type="term" value="C:dimethyl sulfoxide reductase complex"/>
    <property type="evidence" value="ECO:0007669"/>
    <property type="project" value="TreeGrafter"/>
</dbReference>
<feature type="transmembrane region" description="Helical" evidence="1">
    <location>
        <begin position="82"/>
        <end position="102"/>
    </location>
</feature>
<comment type="caution">
    <text evidence="2">The sequence shown here is derived from an EMBL/GenBank/DDBJ whole genome shotgun (WGS) entry which is preliminary data.</text>
</comment>
<organism evidence="2 3">
    <name type="scientific">Photobacterium angustum</name>
    <dbReference type="NCBI Taxonomy" id="661"/>
    <lineage>
        <taxon>Bacteria</taxon>
        <taxon>Pseudomonadati</taxon>
        <taxon>Pseudomonadota</taxon>
        <taxon>Gammaproteobacteria</taxon>
        <taxon>Vibrionales</taxon>
        <taxon>Vibrionaceae</taxon>
        <taxon>Photobacterium</taxon>
    </lineage>
</organism>